<protein>
    <submittedName>
        <fullName evidence="1">Uncharacterized protein</fullName>
    </submittedName>
</protein>
<dbReference type="RefSeq" id="WP_209944454.1">
    <property type="nucleotide sequence ID" value="NZ_JAFICZ010000001.1"/>
</dbReference>
<name>A0A8I1YCN9_BRAEL</name>
<evidence type="ECO:0000313" key="2">
    <source>
        <dbReference type="Proteomes" id="UP000673383"/>
    </source>
</evidence>
<evidence type="ECO:0000313" key="1">
    <source>
        <dbReference type="EMBL" id="MBP1296340.1"/>
    </source>
</evidence>
<gene>
    <name evidence="1" type="ORF">JOH49_006093</name>
</gene>
<dbReference type="Proteomes" id="UP000673383">
    <property type="component" value="Unassembled WGS sequence"/>
</dbReference>
<proteinExistence type="predicted"/>
<dbReference type="EMBL" id="JAFICZ010000001">
    <property type="protein sequence ID" value="MBP1296340.1"/>
    <property type="molecule type" value="Genomic_DNA"/>
</dbReference>
<sequence length="170" mass="18496">MIAKTALVSALTDFLGLILPRKEPLCEAWGKNRRACLDVRTIAAVATIFAPPGTLAAQDALLLIIPSWAMVNLMFRKLASIRKPMRLRGNFLVFIRSGRFAERLVPVAQSGCDRRSQVDSTENWSAPSVVVDFRGELPSGHSDSVLRVGSAESAQDKGLNDAPCLSHKPL</sequence>
<dbReference type="AlphaFoldDB" id="A0A8I1YCN9"/>
<reference evidence="1" key="1">
    <citation type="submission" date="2021-02" db="EMBL/GenBank/DDBJ databases">
        <title>Genomic Encyclopedia of Type Strains, Phase IV (KMG-V): Genome sequencing to study the core and pangenomes of soil and plant-associated prokaryotes.</title>
        <authorList>
            <person name="Whitman W."/>
        </authorList>
    </citation>
    <scope>NUCLEOTIDE SEQUENCE</scope>
    <source>
        <strain evidence="1">USDA 406</strain>
    </source>
</reference>
<accession>A0A8I1YCN9</accession>
<organism evidence="1 2">
    <name type="scientific">Bradyrhizobium elkanii</name>
    <dbReference type="NCBI Taxonomy" id="29448"/>
    <lineage>
        <taxon>Bacteria</taxon>
        <taxon>Pseudomonadati</taxon>
        <taxon>Pseudomonadota</taxon>
        <taxon>Alphaproteobacteria</taxon>
        <taxon>Hyphomicrobiales</taxon>
        <taxon>Nitrobacteraceae</taxon>
        <taxon>Bradyrhizobium</taxon>
    </lineage>
</organism>
<comment type="caution">
    <text evidence="1">The sequence shown here is derived from an EMBL/GenBank/DDBJ whole genome shotgun (WGS) entry which is preliminary data.</text>
</comment>